<dbReference type="EMBL" id="JBDODL010003962">
    <property type="protein sequence ID" value="MES1922886.1"/>
    <property type="molecule type" value="Genomic_DNA"/>
</dbReference>
<name>A0ABV2ATZ3_9EUKA</name>
<dbReference type="Proteomes" id="UP001439008">
    <property type="component" value="Unassembled WGS sequence"/>
</dbReference>
<protein>
    <submittedName>
        <fullName evidence="1">Uncharacterized protein</fullName>
    </submittedName>
</protein>
<comment type="caution">
    <text evidence="1">The sequence shown here is derived from an EMBL/GenBank/DDBJ whole genome shotgun (WGS) entry which is preliminary data.</text>
</comment>
<feature type="non-terminal residue" evidence="1">
    <location>
        <position position="1"/>
    </location>
</feature>
<sequence>ISSNSVSVERGKSNVTDLTLTVPFPCPFHTYQSRDPENCQLRIEMIVPTGNSKTCSAQLASDSGCGIKVYRHEWNNTKSFTIIHKDSGKYIVEREKKLFLKTYEIKWSKMWSFNTLPVINVCILFDSFTNIKQ</sequence>
<proteinExistence type="predicted"/>
<evidence type="ECO:0000313" key="1">
    <source>
        <dbReference type="EMBL" id="MES1922886.1"/>
    </source>
</evidence>
<organism evidence="1 2">
    <name type="scientific">Bonamia ostreae</name>
    <dbReference type="NCBI Taxonomy" id="126728"/>
    <lineage>
        <taxon>Eukaryota</taxon>
        <taxon>Sar</taxon>
        <taxon>Rhizaria</taxon>
        <taxon>Endomyxa</taxon>
        <taxon>Ascetosporea</taxon>
        <taxon>Haplosporida</taxon>
        <taxon>Bonamia</taxon>
    </lineage>
</organism>
<reference evidence="1 2" key="1">
    <citation type="journal article" date="2024" name="BMC Biol.">
        <title>Comparative genomics of Ascetosporea gives new insight into the evolutionary basis for animal parasitism in Rhizaria.</title>
        <authorList>
            <person name="Hiltunen Thoren M."/>
            <person name="Onut-Brannstrom I."/>
            <person name="Alfjorden A."/>
            <person name="Peckova H."/>
            <person name="Swords F."/>
            <person name="Hooper C."/>
            <person name="Holzer A.S."/>
            <person name="Bass D."/>
            <person name="Burki F."/>
        </authorList>
    </citation>
    <scope>NUCLEOTIDE SEQUENCE [LARGE SCALE GENOMIC DNA]</scope>
    <source>
        <strain evidence="1">20-A016</strain>
    </source>
</reference>
<gene>
    <name evidence="1" type="ORF">MHBO_004415</name>
</gene>
<accession>A0ABV2ATZ3</accession>
<keyword evidence="2" id="KW-1185">Reference proteome</keyword>
<evidence type="ECO:0000313" key="2">
    <source>
        <dbReference type="Proteomes" id="UP001439008"/>
    </source>
</evidence>